<feature type="transmembrane region" description="Helical" evidence="1">
    <location>
        <begin position="332"/>
        <end position="354"/>
    </location>
</feature>
<feature type="transmembrane region" description="Helical" evidence="1">
    <location>
        <begin position="12"/>
        <end position="37"/>
    </location>
</feature>
<dbReference type="Pfam" id="PF03929">
    <property type="entry name" value="PepSY_TM"/>
    <property type="match status" value="1"/>
</dbReference>
<evidence type="ECO:0000313" key="2">
    <source>
        <dbReference type="EMBL" id="SDD68801.1"/>
    </source>
</evidence>
<dbReference type="RefSeq" id="WP_090770304.1">
    <property type="nucleotide sequence ID" value="NZ_FMZH01000007.1"/>
</dbReference>
<dbReference type="PANTHER" id="PTHR34219:SF3">
    <property type="entry name" value="BLL7967 PROTEIN"/>
    <property type="match status" value="1"/>
</dbReference>
<proteinExistence type="predicted"/>
<evidence type="ECO:0000256" key="1">
    <source>
        <dbReference type="SAM" id="Phobius"/>
    </source>
</evidence>
<evidence type="ECO:0000313" key="3">
    <source>
        <dbReference type="Proteomes" id="UP000199455"/>
    </source>
</evidence>
<sequence>MFRTDFKKALYLLHLWLGLCTGLVVFILGITGAIYSFSDELKDVFYRDRLYVDVPAGERPKSFDELLKVAQAKFGNKKKISRVEIQVAPNRTYMFRSLKSGVYFEKVYVNPYTAQVVFHEDANREFFNVVLSLHRTLLLGDKVGHFIIRWSVIGFVLLLLSGIALWWPSKWKAKVLKAKFKVKWEAKKKRLNYDLHQVFGFYAFIVLLIIALTGLMWSFDLVAEKKTKLTSDTTGTMQPASHNQILSKVNALNNNTAYYLYNIPAAKSGTVNVSAYLDADKIHQRIQYRFDRYSGKLLLKGKNFEALPLSDQIKSLNYDLHTGTVIGIWGKILAFIAGLIAASLPVTGFLMWLWRKKSK</sequence>
<organism evidence="2 3">
    <name type="scientific">Pedobacter soli</name>
    <dbReference type="NCBI Taxonomy" id="390242"/>
    <lineage>
        <taxon>Bacteria</taxon>
        <taxon>Pseudomonadati</taxon>
        <taxon>Bacteroidota</taxon>
        <taxon>Sphingobacteriia</taxon>
        <taxon>Sphingobacteriales</taxon>
        <taxon>Sphingobacteriaceae</taxon>
        <taxon>Pedobacter</taxon>
    </lineage>
</organism>
<gene>
    <name evidence="2" type="ORF">SAMN04488024_107111</name>
</gene>
<feature type="transmembrane region" description="Helical" evidence="1">
    <location>
        <begin position="147"/>
        <end position="167"/>
    </location>
</feature>
<dbReference type="PANTHER" id="PTHR34219">
    <property type="entry name" value="IRON-REGULATED INNER MEMBRANE PROTEIN-RELATED"/>
    <property type="match status" value="1"/>
</dbReference>
<feature type="transmembrane region" description="Helical" evidence="1">
    <location>
        <begin position="198"/>
        <end position="219"/>
    </location>
</feature>
<accession>A0A1G6WSL3</accession>
<dbReference type="AlphaFoldDB" id="A0A1G6WSL3"/>
<reference evidence="3" key="1">
    <citation type="submission" date="2016-10" db="EMBL/GenBank/DDBJ databases">
        <authorList>
            <person name="Varghese N."/>
            <person name="Submissions S."/>
        </authorList>
    </citation>
    <scope>NUCLEOTIDE SEQUENCE [LARGE SCALE GENOMIC DNA]</scope>
    <source>
        <strain evidence="3">DSM 18609</strain>
    </source>
</reference>
<keyword evidence="3" id="KW-1185">Reference proteome</keyword>
<dbReference type="Proteomes" id="UP000199455">
    <property type="component" value="Unassembled WGS sequence"/>
</dbReference>
<protein>
    <submittedName>
        <fullName evidence="2">Uncharacterized iron-regulated membrane protein</fullName>
    </submittedName>
</protein>
<dbReference type="InterPro" id="IPR005625">
    <property type="entry name" value="PepSY-ass_TM"/>
</dbReference>
<keyword evidence="1" id="KW-0472">Membrane</keyword>
<keyword evidence="1" id="KW-1133">Transmembrane helix</keyword>
<name>A0A1G6WSL3_9SPHI</name>
<keyword evidence="1" id="KW-0812">Transmembrane</keyword>
<dbReference type="EMBL" id="FMZH01000007">
    <property type="protein sequence ID" value="SDD68801.1"/>
    <property type="molecule type" value="Genomic_DNA"/>
</dbReference>
<dbReference type="STRING" id="390242.SAMN04488024_107111"/>